<dbReference type="EMBL" id="ML736898">
    <property type="protein sequence ID" value="KAE8397382.1"/>
    <property type="molecule type" value="Genomic_DNA"/>
</dbReference>
<accession>A0A5N7CT22</accession>
<dbReference type="Proteomes" id="UP000325579">
    <property type="component" value="Unassembled WGS sequence"/>
</dbReference>
<gene>
    <name evidence="1" type="ORF">BDV37DRAFT_276972</name>
</gene>
<sequence>MRCVESSTVGMGIYTDGLSTHTSDWQPPENHTITDSTSNPSSLLSNMQSYHQFIHLTAPEMTTGNVSTSLYSSMDETVGLAVYAPRWRYSEEQGPWTYIQCPFSHDLLSTKSCEWCGQPPSISEGNMPSQSYCCPPSATFGVDTGFDHTIMTEENQHSQGDQTPCEELALAPSIIDPYYLGSTGFDGMDSGGWPGIPLAGSNGRNTLRANTPVPTDQSTILVYGEGMMQNSVMGPHR</sequence>
<dbReference type="RefSeq" id="XP_031934701.1">
    <property type="nucleotide sequence ID" value="XM_032085666.1"/>
</dbReference>
<protein>
    <submittedName>
        <fullName evidence="1">Uncharacterized protein</fullName>
    </submittedName>
</protein>
<keyword evidence="2" id="KW-1185">Reference proteome</keyword>
<accession>A0A5N6HL97</accession>
<dbReference type="GeneID" id="43670357"/>
<dbReference type="AlphaFoldDB" id="A0A5N7CT22"/>
<dbReference type="OrthoDB" id="10312071at2759"/>
<evidence type="ECO:0000313" key="1">
    <source>
        <dbReference type="EMBL" id="KAE8397382.1"/>
    </source>
</evidence>
<name>A0A5N7CT22_9EURO</name>
<organism evidence="1 2">
    <name type="scientific">Aspergillus pseudonomiae</name>
    <dbReference type="NCBI Taxonomy" id="1506151"/>
    <lineage>
        <taxon>Eukaryota</taxon>
        <taxon>Fungi</taxon>
        <taxon>Dikarya</taxon>
        <taxon>Ascomycota</taxon>
        <taxon>Pezizomycotina</taxon>
        <taxon>Eurotiomycetes</taxon>
        <taxon>Eurotiomycetidae</taxon>
        <taxon>Eurotiales</taxon>
        <taxon>Aspergillaceae</taxon>
        <taxon>Aspergillus</taxon>
        <taxon>Aspergillus subgen. Circumdati</taxon>
    </lineage>
</organism>
<proteinExistence type="predicted"/>
<evidence type="ECO:0000313" key="2">
    <source>
        <dbReference type="Proteomes" id="UP000325579"/>
    </source>
</evidence>
<reference evidence="1 2" key="1">
    <citation type="submission" date="2019-04" db="EMBL/GenBank/DDBJ databases">
        <authorList>
            <consortium name="DOE Joint Genome Institute"/>
            <person name="Mondo S."/>
            <person name="Kjaerbolling I."/>
            <person name="Vesth T."/>
            <person name="Frisvad J.C."/>
            <person name="Nybo J.L."/>
            <person name="Theobald S."/>
            <person name="Kildgaard S."/>
            <person name="Isbrandt T."/>
            <person name="Kuo A."/>
            <person name="Sato A."/>
            <person name="Lyhne E.K."/>
            <person name="Kogle M.E."/>
            <person name="Wiebenga A."/>
            <person name="Kun R.S."/>
            <person name="Lubbers R.J."/>
            <person name="Makela M.R."/>
            <person name="Barry K."/>
            <person name="Chovatia M."/>
            <person name="Clum A."/>
            <person name="Daum C."/>
            <person name="Haridas S."/>
            <person name="He G."/>
            <person name="LaButti K."/>
            <person name="Lipzen A."/>
            <person name="Riley R."/>
            <person name="Salamov A."/>
            <person name="Simmons B.A."/>
            <person name="Magnuson J.K."/>
            <person name="Henrissat B."/>
            <person name="Mortensen U.H."/>
            <person name="Larsen T.O."/>
            <person name="Devries R.P."/>
            <person name="Grigoriev I.V."/>
            <person name="Machida M."/>
            <person name="Baker S.E."/>
            <person name="Andersen M.R."/>
            <person name="Cantor M.N."/>
            <person name="Hua S.X."/>
        </authorList>
    </citation>
    <scope>NUCLEOTIDE SEQUENCE [LARGE SCALE GENOMIC DNA]</scope>
    <source>
        <strain evidence="1 2">CBS 119388</strain>
    </source>
</reference>